<reference evidence="2" key="2">
    <citation type="submission" date="2020-12" db="EMBL/GenBank/DDBJ databases">
        <title>New Spironucleus salmonicida genome in near-complete chromosomes.</title>
        <authorList>
            <person name="Xu F."/>
            <person name="Kurt Z."/>
            <person name="Jimenez-Gonzalez A."/>
            <person name="Astvaldsson A."/>
            <person name="Andersson J.O."/>
            <person name="Svard S.G."/>
        </authorList>
    </citation>
    <scope>NUCLEOTIDE SEQUENCE</scope>
    <source>
        <strain evidence="2">ATCC 50377</strain>
    </source>
</reference>
<evidence type="ECO:0000313" key="2">
    <source>
        <dbReference type="EMBL" id="KAH0570083.1"/>
    </source>
</evidence>
<dbReference type="AlphaFoldDB" id="V6LDM2"/>
<keyword evidence="3" id="KW-1185">Reference proteome</keyword>
<dbReference type="VEuPathDB" id="GiardiaDB:SS50377_28058"/>
<evidence type="ECO:0000313" key="1">
    <source>
        <dbReference type="EMBL" id="EST42610.1"/>
    </source>
</evidence>
<reference evidence="1 2" key="1">
    <citation type="journal article" date="2014" name="PLoS Genet.">
        <title>The Genome of Spironucleus salmonicida Highlights a Fish Pathogen Adapted to Fluctuating Environments.</title>
        <authorList>
            <person name="Xu F."/>
            <person name="Jerlstrom-Hultqvist J."/>
            <person name="Einarsson E."/>
            <person name="Astvaldsson A."/>
            <person name="Svard S.G."/>
            <person name="Andersson J.O."/>
        </authorList>
    </citation>
    <scope>NUCLEOTIDE SEQUENCE</scope>
    <source>
        <strain evidence="2">ATCC 50377</strain>
    </source>
</reference>
<name>V6LDM2_9EUKA</name>
<dbReference type="EMBL" id="KI546159">
    <property type="protein sequence ID" value="EST42610.1"/>
    <property type="molecule type" value="Genomic_DNA"/>
</dbReference>
<gene>
    <name evidence="1" type="ORF">SS50377_17930</name>
    <name evidence="2" type="ORF">SS50377_28058</name>
</gene>
<sequence>MDQLGHESFLLQLSYNISQLTELLSYKEDQLVNIQQQFQDLQSTVKNDFDQVKKQLQPIQRVDFSQQMASQFTSQDIYLKSLVFEKDLQIKDLKNQVQTLKYTNQQLDRQIKFNKQSITQPKVVLQKNTTQLSKAITKLKNATLDCSVQTIHSFNDQKYLKKELEEAKLWIKKFSVVQEELDNQE</sequence>
<dbReference type="Proteomes" id="UP000018208">
    <property type="component" value="Unassembled WGS sequence"/>
</dbReference>
<dbReference type="EMBL" id="AUWU02000008">
    <property type="protein sequence ID" value="KAH0570083.1"/>
    <property type="molecule type" value="Genomic_DNA"/>
</dbReference>
<protein>
    <submittedName>
        <fullName evidence="1">Uncharacterized protein</fullName>
    </submittedName>
</protein>
<organism evidence="1">
    <name type="scientific">Spironucleus salmonicida</name>
    <dbReference type="NCBI Taxonomy" id="348837"/>
    <lineage>
        <taxon>Eukaryota</taxon>
        <taxon>Metamonada</taxon>
        <taxon>Diplomonadida</taxon>
        <taxon>Hexamitidae</taxon>
        <taxon>Hexamitinae</taxon>
        <taxon>Spironucleus</taxon>
    </lineage>
</organism>
<evidence type="ECO:0000313" key="3">
    <source>
        <dbReference type="Proteomes" id="UP000018208"/>
    </source>
</evidence>
<accession>V6LDM2</accession>
<proteinExistence type="predicted"/>